<keyword evidence="4" id="KW-0336">GPI-anchor</keyword>
<proteinExistence type="inferred from homology"/>
<keyword evidence="3" id="KW-1003">Cell membrane</keyword>
<dbReference type="InterPro" id="IPR036312">
    <property type="entry name" value="Bifun_inhib/LTP/seed_sf"/>
</dbReference>
<comment type="subcellular location">
    <subcellularLocation>
        <location evidence="1">Cell membrane</location>
        <topology evidence="1">Lipid-anchor</topology>
        <topology evidence="1">GPI-anchor</topology>
    </subcellularLocation>
</comment>
<organism evidence="12 13">
    <name type="scientific">Trapa incisa</name>
    <dbReference type="NCBI Taxonomy" id="236973"/>
    <lineage>
        <taxon>Eukaryota</taxon>
        <taxon>Viridiplantae</taxon>
        <taxon>Streptophyta</taxon>
        <taxon>Embryophyta</taxon>
        <taxon>Tracheophyta</taxon>
        <taxon>Spermatophyta</taxon>
        <taxon>Magnoliopsida</taxon>
        <taxon>eudicotyledons</taxon>
        <taxon>Gunneridae</taxon>
        <taxon>Pentapetalae</taxon>
        <taxon>rosids</taxon>
        <taxon>malvids</taxon>
        <taxon>Myrtales</taxon>
        <taxon>Lythraceae</taxon>
        <taxon>Trapa</taxon>
    </lineage>
</organism>
<evidence type="ECO:0000256" key="3">
    <source>
        <dbReference type="ARBA" id="ARBA00022475"/>
    </source>
</evidence>
<evidence type="ECO:0000256" key="5">
    <source>
        <dbReference type="ARBA" id="ARBA00022729"/>
    </source>
</evidence>
<evidence type="ECO:0000256" key="8">
    <source>
        <dbReference type="ARBA" id="ARBA00023288"/>
    </source>
</evidence>
<evidence type="ECO:0000256" key="7">
    <source>
        <dbReference type="ARBA" id="ARBA00023180"/>
    </source>
</evidence>
<feature type="chain" id="PRO_5042868815" description="Bifunctional inhibitor/plant lipid transfer protein/seed storage helical domain-containing protein" evidence="10">
    <location>
        <begin position="28"/>
        <end position="192"/>
    </location>
</feature>
<dbReference type="PANTHER" id="PTHR33044">
    <property type="entry name" value="BIFUNCTIONAL INHIBITOR/LIPID-TRANSFER PROTEIN/SEED STORAGE 2S ALBUMIN SUPERFAMILY PROTEIN-RELATED"/>
    <property type="match status" value="1"/>
</dbReference>
<evidence type="ECO:0000256" key="6">
    <source>
        <dbReference type="ARBA" id="ARBA00023157"/>
    </source>
</evidence>
<evidence type="ECO:0000256" key="9">
    <source>
        <dbReference type="SAM" id="MobiDB-lite"/>
    </source>
</evidence>
<evidence type="ECO:0000256" key="1">
    <source>
        <dbReference type="ARBA" id="ARBA00004609"/>
    </source>
</evidence>
<evidence type="ECO:0000313" key="12">
    <source>
        <dbReference type="EMBL" id="KAK4747268.1"/>
    </source>
</evidence>
<dbReference type="SUPFAM" id="SSF47699">
    <property type="entry name" value="Bifunctional inhibitor/lipid-transfer protein/seed storage 2S albumin"/>
    <property type="match status" value="1"/>
</dbReference>
<keyword evidence="13" id="KW-1185">Reference proteome</keyword>
<dbReference type="PRINTS" id="PR00382">
    <property type="entry name" value="LIPIDTRNSFER"/>
</dbReference>
<dbReference type="InterPro" id="IPR000528">
    <property type="entry name" value="Plant_nsLTP"/>
</dbReference>
<keyword evidence="7" id="KW-0325">Glycoprotein</keyword>
<comment type="similarity">
    <text evidence="2">Belongs to the plant LTP family.</text>
</comment>
<keyword evidence="8" id="KW-0449">Lipoprotein</keyword>
<sequence>MAKARGVTISLALAFGLVALLFHRTTAQSGCMTSLLGLTPCLNYVSGNSSTPSSTCCSQLTSVVQSQPQCLCLLLNGTASSYGYNINQTQALTLPGACNVKTPPVSLCNGANAPPPSSSPTSSPSPADSTPAEETPTRPAAPSPSAHSGSAGTASKTVPTTTTGGSTSGASIAQKLSFFSIVFALLFAIFGF</sequence>
<dbReference type="CDD" id="cd00010">
    <property type="entry name" value="AAI_LTSS"/>
    <property type="match status" value="1"/>
</dbReference>
<feature type="compositionally biased region" description="Low complexity" evidence="9">
    <location>
        <begin position="119"/>
        <end position="167"/>
    </location>
</feature>
<dbReference type="Pfam" id="PF14368">
    <property type="entry name" value="LTP_2"/>
    <property type="match status" value="1"/>
</dbReference>
<evidence type="ECO:0000256" key="2">
    <source>
        <dbReference type="ARBA" id="ARBA00009748"/>
    </source>
</evidence>
<name>A0AAN7GLW8_9MYRT</name>
<dbReference type="GO" id="GO:0005886">
    <property type="term" value="C:plasma membrane"/>
    <property type="evidence" value="ECO:0007669"/>
    <property type="project" value="UniProtKB-SubCell"/>
</dbReference>
<dbReference type="Proteomes" id="UP001345219">
    <property type="component" value="Chromosome 20"/>
</dbReference>
<dbReference type="AlphaFoldDB" id="A0AAN7GLW8"/>
<protein>
    <recommendedName>
        <fullName evidence="11">Bifunctional inhibitor/plant lipid transfer protein/seed storage helical domain-containing protein</fullName>
    </recommendedName>
</protein>
<dbReference type="GO" id="GO:0098552">
    <property type="term" value="C:side of membrane"/>
    <property type="evidence" value="ECO:0007669"/>
    <property type="project" value="UniProtKB-KW"/>
</dbReference>
<evidence type="ECO:0000256" key="10">
    <source>
        <dbReference type="SAM" id="SignalP"/>
    </source>
</evidence>
<accession>A0AAN7GLW8</accession>
<dbReference type="FunFam" id="1.10.110.10:FF:000001">
    <property type="entry name" value="Bifunctional inhibitor/lipid-transfer protein/seed storage 2S albumin superfamily protein"/>
    <property type="match status" value="1"/>
</dbReference>
<dbReference type="InterPro" id="IPR043325">
    <property type="entry name" value="LTSS"/>
</dbReference>
<gene>
    <name evidence="12" type="ORF">SAY87_026305</name>
</gene>
<feature type="region of interest" description="Disordered" evidence="9">
    <location>
        <begin position="109"/>
        <end position="167"/>
    </location>
</feature>
<feature type="signal peptide" evidence="10">
    <location>
        <begin position="1"/>
        <end position="27"/>
    </location>
</feature>
<dbReference type="SMART" id="SM00499">
    <property type="entry name" value="AAI"/>
    <property type="match status" value="1"/>
</dbReference>
<reference evidence="12 13" key="1">
    <citation type="journal article" date="2023" name="Hortic Res">
        <title>Pangenome of water caltrop reveals structural variations and asymmetric subgenome divergence after allopolyploidization.</title>
        <authorList>
            <person name="Zhang X."/>
            <person name="Chen Y."/>
            <person name="Wang L."/>
            <person name="Yuan Y."/>
            <person name="Fang M."/>
            <person name="Shi L."/>
            <person name="Lu R."/>
            <person name="Comes H.P."/>
            <person name="Ma Y."/>
            <person name="Chen Y."/>
            <person name="Huang G."/>
            <person name="Zhou Y."/>
            <person name="Zheng Z."/>
            <person name="Qiu Y."/>
        </authorList>
    </citation>
    <scope>NUCLEOTIDE SEQUENCE [LARGE SCALE GENOMIC DNA]</scope>
    <source>
        <tissue evidence="12">Roots</tissue>
    </source>
</reference>
<keyword evidence="4" id="KW-0472">Membrane</keyword>
<evidence type="ECO:0000259" key="11">
    <source>
        <dbReference type="SMART" id="SM00499"/>
    </source>
</evidence>
<keyword evidence="5 10" id="KW-0732">Signal</keyword>
<evidence type="ECO:0000313" key="13">
    <source>
        <dbReference type="Proteomes" id="UP001345219"/>
    </source>
</evidence>
<evidence type="ECO:0000256" key="4">
    <source>
        <dbReference type="ARBA" id="ARBA00022622"/>
    </source>
</evidence>
<feature type="domain" description="Bifunctional inhibitor/plant lipid transfer protein/seed storage helical" evidence="11">
    <location>
        <begin position="31"/>
        <end position="108"/>
    </location>
</feature>
<dbReference type="EMBL" id="JAXIOK010000020">
    <property type="protein sequence ID" value="KAK4747268.1"/>
    <property type="molecule type" value="Genomic_DNA"/>
</dbReference>
<comment type="caution">
    <text evidence="12">The sequence shown here is derived from an EMBL/GenBank/DDBJ whole genome shotgun (WGS) entry which is preliminary data.</text>
</comment>
<dbReference type="InterPro" id="IPR016140">
    <property type="entry name" value="Bifunc_inhib/LTP/seed_store"/>
</dbReference>
<dbReference type="GO" id="GO:0006869">
    <property type="term" value="P:lipid transport"/>
    <property type="evidence" value="ECO:0007669"/>
    <property type="project" value="InterPro"/>
</dbReference>
<keyword evidence="6" id="KW-1015">Disulfide bond</keyword>
<dbReference type="Gene3D" id="1.10.110.10">
    <property type="entry name" value="Plant lipid-transfer and hydrophobic proteins"/>
    <property type="match status" value="1"/>
</dbReference>
<dbReference type="GO" id="GO:0008289">
    <property type="term" value="F:lipid binding"/>
    <property type="evidence" value="ECO:0007669"/>
    <property type="project" value="InterPro"/>
</dbReference>